<organism evidence="1 2">
    <name type="scientific">Rhipicephalus microplus</name>
    <name type="common">Cattle tick</name>
    <name type="synonym">Boophilus microplus</name>
    <dbReference type="NCBI Taxonomy" id="6941"/>
    <lineage>
        <taxon>Eukaryota</taxon>
        <taxon>Metazoa</taxon>
        <taxon>Ecdysozoa</taxon>
        <taxon>Arthropoda</taxon>
        <taxon>Chelicerata</taxon>
        <taxon>Arachnida</taxon>
        <taxon>Acari</taxon>
        <taxon>Parasitiformes</taxon>
        <taxon>Ixodida</taxon>
        <taxon>Ixodoidea</taxon>
        <taxon>Ixodidae</taxon>
        <taxon>Rhipicephalinae</taxon>
        <taxon>Rhipicephalus</taxon>
        <taxon>Boophilus</taxon>
    </lineage>
</organism>
<accession>A0A9J6CXQ0</accession>
<dbReference type="EMBL" id="JABSTU010005208">
    <property type="protein sequence ID" value="KAH7948608.1"/>
    <property type="molecule type" value="Genomic_DNA"/>
</dbReference>
<sequence length="288" mass="31917">MACEIGDRPSPPVRHAHVLAADSLTEMTWSAEVDGRVLTSGTRRAGLAKGAVLTIFEEVPKYLSKRVKSPRKPVQRQSRAVAPRYTVSKSRSFCESESVRSGGADGAPTTDRAATCVVAGCGCEAENTVAHSSKTPFEILFNFAPSMCLPGPSWKAHRIDNEGIKDVLFNDAYIQHSSASSAMFTKKTLHVKRDMFVQAYVLKVTVEFTLFLNNIFDALNRRFSRESLTLGCNDFFVIESASKWLDEWEQEVVNLGIPKDFFRAPSTAEGLRATLKSVPELPRYLFTE</sequence>
<keyword evidence="2" id="KW-1185">Reference proteome</keyword>
<dbReference type="AlphaFoldDB" id="A0A9J6CXQ0"/>
<reference evidence="1" key="2">
    <citation type="submission" date="2021-09" db="EMBL/GenBank/DDBJ databases">
        <authorList>
            <person name="Jia N."/>
            <person name="Wang J."/>
            <person name="Shi W."/>
            <person name="Du L."/>
            <person name="Sun Y."/>
            <person name="Zhan W."/>
            <person name="Jiang J."/>
            <person name="Wang Q."/>
            <person name="Zhang B."/>
            <person name="Ji P."/>
            <person name="Sakyi L.B."/>
            <person name="Cui X."/>
            <person name="Yuan T."/>
            <person name="Jiang B."/>
            <person name="Yang W."/>
            <person name="Lam T.T.-Y."/>
            <person name="Chang Q."/>
            <person name="Ding S."/>
            <person name="Wang X."/>
            <person name="Zhu J."/>
            <person name="Ruan X."/>
            <person name="Zhao L."/>
            <person name="Wei J."/>
            <person name="Que T."/>
            <person name="Du C."/>
            <person name="Cheng J."/>
            <person name="Dai P."/>
            <person name="Han X."/>
            <person name="Huang E."/>
            <person name="Gao Y."/>
            <person name="Liu J."/>
            <person name="Shao H."/>
            <person name="Ye R."/>
            <person name="Li L."/>
            <person name="Wei W."/>
            <person name="Wang X."/>
            <person name="Wang C."/>
            <person name="Huo Q."/>
            <person name="Li W."/>
            <person name="Guo W."/>
            <person name="Chen H."/>
            <person name="Chen S."/>
            <person name="Zhou L."/>
            <person name="Zhou L."/>
            <person name="Ni X."/>
            <person name="Tian J."/>
            <person name="Zhou Y."/>
            <person name="Sheng Y."/>
            <person name="Liu T."/>
            <person name="Pan Y."/>
            <person name="Xia L."/>
            <person name="Li J."/>
            <person name="Zhao F."/>
            <person name="Cao W."/>
        </authorList>
    </citation>
    <scope>NUCLEOTIDE SEQUENCE</scope>
    <source>
        <strain evidence="1">Rmic-2018</strain>
        <tissue evidence="1">Larvae</tissue>
    </source>
</reference>
<proteinExistence type="predicted"/>
<comment type="caution">
    <text evidence="1">The sequence shown here is derived from an EMBL/GenBank/DDBJ whole genome shotgun (WGS) entry which is preliminary data.</text>
</comment>
<name>A0A9J6CXQ0_RHIMP</name>
<dbReference type="Proteomes" id="UP000821866">
    <property type="component" value="Unassembled WGS sequence"/>
</dbReference>
<evidence type="ECO:0000313" key="2">
    <source>
        <dbReference type="Proteomes" id="UP000821866"/>
    </source>
</evidence>
<protein>
    <submittedName>
        <fullName evidence="1">Uncharacterized protein</fullName>
    </submittedName>
</protein>
<evidence type="ECO:0000313" key="1">
    <source>
        <dbReference type="EMBL" id="KAH7948608.1"/>
    </source>
</evidence>
<reference evidence="1" key="1">
    <citation type="journal article" date="2020" name="Cell">
        <title>Large-Scale Comparative Analyses of Tick Genomes Elucidate Their Genetic Diversity and Vector Capacities.</title>
        <authorList>
            <consortium name="Tick Genome and Microbiome Consortium (TIGMIC)"/>
            <person name="Jia N."/>
            <person name="Wang J."/>
            <person name="Shi W."/>
            <person name="Du L."/>
            <person name="Sun Y."/>
            <person name="Zhan W."/>
            <person name="Jiang J.F."/>
            <person name="Wang Q."/>
            <person name="Zhang B."/>
            <person name="Ji P."/>
            <person name="Bell-Sakyi L."/>
            <person name="Cui X.M."/>
            <person name="Yuan T.T."/>
            <person name="Jiang B.G."/>
            <person name="Yang W.F."/>
            <person name="Lam T.T."/>
            <person name="Chang Q.C."/>
            <person name="Ding S.J."/>
            <person name="Wang X.J."/>
            <person name="Zhu J.G."/>
            <person name="Ruan X.D."/>
            <person name="Zhao L."/>
            <person name="Wei J.T."/>
            <person name="Ye R.Z."/>
            <person name="Que T.C."/>
            <person name="Du C.H."/>
            <person name="Zhou Y.H."/>
            <person name="Cheng J.X."/>
            <person name="Dai P.F."/>
            <person name="Guo W.B."/>
            <person name="Han X.H."/>
            <person name="Huang E.J."/>
            <person name="Li L.F."/>
            <person name="Wei W."/>
            <person name="Gao Y.C."/>
            <person name="Liu J.Z."/>
            <person name="Shao H.Z."/>
            <person name="Wang X."/>
            <person name="Wang C.C."/>
            <person name="Yang T.C."/>
            <person name="Huo Q.B."/>
            <person name="Li W."/>
            <person name="Chen H.Y."/>
            <person name="Chen S.E."/>
            <person name="Zhou L.G."/>
            <person name="Ni X.B."/>
            <person name="Tian J.H."/>
            <person name="Sheng Y."/>
            <person name="Liu T."/>
            <person name="Pan Y.S."/>
            <person name="Xia L.Y."/>
            <person name="Li J."/>
            <person name="Zhao F."/>
            <person name="Cao W.C."/>
        </authorList>
    </citation>
    <scope>NUCLEOTIDE SEQUENCE</scope>
    <source>
        <strain evidence="1">Rmic-2018</strain>
    </source>
</reference>
<gene>
    <name evidence="1" type="ORF">HPB51_028463</name>
</gene>